<dbReference type="SUPFAM" id="SSF52058">
    <property type="entry name" value="L domain-like"/>
    <property type="match status" value="2"/>
</dbReference>
<dbReference type="Gene3D" id="3.80.10.10">
    <property type="entry name" value="Ribonuclease Inhibitor"/>
    <property type="match status" value="2"/>
</dbReference>
<dbReference type="InterPro" id="IPR032675">
    <property type="entry name" value="LRR_dom_sf"/>
</dbReference>
<gene>
    <name evidence="4" type="ORF">F3Y22_tig00110429pilonHSYRG01214</name>
</gene>
<dbReference type="SUPFAM" id="SSF52540">
    <property type="entry name" value="P-loop containing nucleoside triphosphate hydrolases"/>
    <property type="match status" value="1"/>
</dbReference>
<evidence type="ECO:0000256" key="2">
    <source>
        <dbReference type="ARBA" id="ARBA00022821"/>
    </source>
</evidence>
<evidence type="ECO:0000256" key="1">
    <source>
        <dbReference type="ARBA" id="ARBA00022614"/>
    </source>
</evidence>
<reference evidence="4" key="1">
    <citation type="submission" date="2019-09" db="EMBL/GenBank/DDBJ databases">
        <title>Draft genome information of white flower Hibiscus syriacus.</title>
        <authorList>
            <person name="Kim Y.-M."/>
        </authorList>
    </citation>
    <scope>NUCLEOTIDE SEQUENCE [LARGE SCALE GENOMIC DNA]</scope>
    <source>
        <strain evidence="4">YM2019G1</strain>
    </source>
</reference>
<dbReference type="PANTHER" id="PTHR36766">
    <property type="entry name" value="PLANT BROAD-SPECTRUM MILDEW RESISTANCE PROTEIN RPW8"/>
    <property type="match status" value="1"/>
</dbReference>
<dbReference type="AlphaFoldDB" id="A0A6A3ALE3"/>
<proteinExistence type="predicted"/>
<keyword evidence="2" id="KW-0611">Plant defense</keyword>
<keyword evidence="1" id="KW-0433">Leucine-rich repeat</keyword>
<dbReference type="Pfam" id="PF25019">
    <property type="entry name" value="LRR_R13L1-DRL21"/>
    <property type="match status" value="1"/>
</dbReference>
<sequence length="686" mass="77657">MVGDLSVLQCPDLLRQSLDQASSEVRHSRGFSEHFHRSDWVMEAPNAGLRFNQEGMGKYMGLLGGGSFTWACFRCETIVEKILESASNSKFLNLGMDSLQTHIRRRIDGSKIIVTMCAQVVASITCTNPPYMLEGLRDDMSWSLLEKVAFKEGQEPNDSRLVAIGKDIVKRCTGNPLAIRTIGGVLYTKGVQCLHELVDEYFMDLLQRQPVHRVILDKVDHDTIILSLRRLRALDLHNTSLRILSSSISKLKHLRYLDLSKNEVIKKLPSSITELLNFQTLKFYSLKRLKELLRKLRDMISTRHLETGTVSVEKRNGGIKELKDLNELREELMITKMANLRNVASESKEANLKGKQHLEVLTLDWSQEITKHISSEEDEALLEGNQPHLNLKEFHIYGYRVQRLPNWMSFNLSLLLPNLLEITIWNCTKCLHLPLFSHLPKLKVLRLEVINAIEYVEDSSVKSSSSLSFKGNSLKEGTKCKDFFTCLEELDLHQPDAYAIASFSGRTGAKECACQAFTMFGNGSSRSEFGASFISFHAEGYAHRWYRRFGFISREGVLLSLVSSAFIHTKLSSSSMPNQGKHGEFNISLCQELDLATDVENNIMELQGLLRLCMLKIGDMSKLNSLSGGLQHVTTLTYLHISNCSNLKALPEWIDKLTSLQRFEILDCPQLASFPQALCSLEALKY</sequence>
<feature type="domain" description="R13L1/DRL21-like LRR repeat region" evidence="3">
    <location>
        <begin position="319"/>
        <end position="448"/>
    </location>
</feature>
<name>A0A6A3ALE3_HIBSY</name>
<dbReference type="PANTHER" id="PTHR36766:SF40">
    <property type="entry name" value="DISEASE RESISTANCE PROTEIN RGA3"/>
    <property type="match status" value="1"/>
</dbReference>
<evidence type="ECO:0000313" key="5">
    <source>
        <dbReference type="Proteomes" id="UP000436088"/>
    </source>
</evidence>
<dbReference type="InterPro" id="IPR027417">
    <property type="entry name" value="P-loop_NTPase"/>
</dbReference>
<dbReference type="Proteomes" id="UP000436088">
    <property type="component" value="Unassembled WGS sequence"/>
</dbReference>
<organism evidence="4 5">
    <name type="scientific">Hibiscus syriacus</name>
    <name type="common">Rose of Sharon</name>
    <dbReference type="NCBI Taxonomy" id="106335"/>
    <lineage>
        <taxon>Eukaryota</taxon>
        <taxon>Viridiplantae</taxon>
        <taxon>Streptophyta</taxon>
        <taxon>Embryophyta</taxon>
        <taxon>Tracheophyta</taxon>
        <taxon>Spermatophyta</taxon>
        <taxon>Magnoliopsida</taxon>
        <taxon>eudicotyledons</taxon>
        <taxon>Gunneridae</taxon>
        <taxon>Pentapetalae</taxon>
        <taxon>rosids</taxon>
        <taxon>malvids</taxon>
        <taxon>Malvales</taxon>
        <taxon>Malvaceae</taxon>
        <taxon>Malvoideae</taxon>
        <taxon>Hibiscus</taxon>
    </lineage>
</organism>
<evidence type="ECO:0000259" key="3">
    <source>
        <dbReference type="Pfam" id="PF25019"/>
    </source>
</evidence>
<dbReference type="GO" id="GO:0006952">
    <property type="term" value="P:defense response"/>
    <property type="evidence" value="ECO:0007669"/>
    <property type="project" value="UniProtKB-KW"/>
</dbReference>
<evidence type="ECO:0000313" key="4">
    <source>
        <dbReference type="EMBL" id="KAE8705430.1"/>
    </source>
</evidence>
<keyword evidence="5" id="KW-1185">Reference proteome</keyword>
<comment type="caution">
    <text evidence="4">The sequence shown here is derived from an EMBL/GenBank/DDBJ whole genome shotgun (WGS) entry which is preliminary data.</text>
</comment>
<accession>A0A6A3ALE3</accession>
<dbReference type="GO" id="GO:0043531">
    <property type="term" value="F:ADP binding"/>
    <property type="evidence" value="ECO:0007669"/>
    <property type="project" value="InterPro"/>
</dbReference>
<dbReference type="Gene3D" id="1.10.8.430">
    <property type="entry name" value="Helical domain of apoptotic protease-activating factors"/>
    <property type="match status" value="1"/>
</dbReference>
<dbReference type="EMBL" id="VEPZ02000982">
    <property type="protein sequence ID" value="KAE8705430.1"/>
    <property type="molecule type" value="Genomic_DNA"/>
</dbReference>
<dbReference type="InterPro" id="IPR056789">
    <property type="entry name" value="LRR_R13L1-DRL21"/>
</dbReference>
<dbReference type="InterPro" id="IPR042197">
    <property type="entry name" value="Apaf_helical"/>
</dbReference>
<protein>
    <recommendedName>
        <fullName evidence="3">R13L1/DRL21-like LRR repeat region domain-containing protein</fullName>
    </recommendedName>
</protein>